<dbReference type="SUPFAM" id="SSF48208">
    <property type="entry name" value="Six-hairpin glycosidases"/>
    <property type="match status" value="1"/>
</dbReference>
<reference evidence="1" key="2">
    <citation type="submission" date="2020-09" db="EMBL/GenBank/DDBJ databases">
        <authorList>
            <person name="Sun Q."/>
            <person name="Zhou Y."/>
        </authorList>
    </citation>
    <scope>NUCLEOTIDE SEQUENCE</scope>
    <source>
        <strain evidence="1">CGMCC 1.15178</strain>
    </source>
</reference>
<evidence type="ECO:0000313" key="1">
    <source>
        <dbReference type="EMBL" id="GGD84981.1"/>
    </source>
</evidence>
<comment type="caution">
    <text evidence="1">The sequence shown here is derived from an EMBL/GenBank/DDBJ whole genome shotgun (WGS) entry which is preliminary data.</text>
</comment>
<evidence type="ECO:0000313" key="2">
    <source>
        <dbReference type="Proteomes" id="UP000612456"/>
    </source>
</evidence>
<organism evidence="1 2">
    <name type="scientific">Paenibacillus nasutitermitis</name>
    <dbReference type="NCBI Taxonomy" id="1652958"/>
    <lineage>
        <taxon>Bacteria</taxon>
        <taxon>Bacillati</taxon>
        <taxon>Bacillota</taxon>
        <taxon>Bacilli</taxon>
        <taxon>Bacillales</taxon>
        <taxon>Paenibacillaceae</taxon>
        <taxon>Paenibacillus</taxon>
    </lineage>
</organism>
<dbReference type="AlphaFoldDB" id="A0A917E0E0"/>
<reference evidence="1" key="1">
    <citation type="journal article" date="2014" name="Int. J. Syst. Evol. Microbiol.">
        <title>Complete genome sequence of Corynebacterium casei LMG S-19264T (=DSM 44701T), isolated from a smear-ripened cheese.</title>
        <authorList>
            <consortium name="US DOE Joint Genome Institute (JGI-PGF)"/>
            <person name="Walter F."/>
            <person name="Albersmeier A."/>
            <person name="Kalinowski J."/>
            <person name="Ruckert C."/>
        </authorList>
    </citation>
    <scope>NUCLEOTIDE SEQUENCE</scope>
    <source>
        <strain evidence="1">CGMCC 1.15178</strain>
    </source>
</reference>
<dbReference type="Proteomes" id="UP000612456">
    <property type="component" value="Unassembled WGS sequence"/>
</dbReference>
<gene>
    <name evidence="1" type="ORF">GCM10010911_49210</name>
</gene>
<accession>A0A917E0E0</accession>
<keyword evidence="2" id="KW-1185">Reference proteome</keyword>
<proteinExistence type="predicted"/>
<dbReference type="GO" id="GO:0005975">
    <property type="term" value="P:carbohydrate metabolic process"/>
    <property type="evidence" value="ECO:0007669"/>
    <property type="project" value="InterPro"/>
</dbReference>
<sequence length="634" mass="72535">MRIWNSMNRNDEGAIHCLGNGELAVYEQGPNIIQVFGPPYSSPSFMKLMIDETEEIEVHSIREKGTAIWRHILLRHHQPIGEMVDSVDCVNPCLIRKITLSEPLKFKLVTESMIKVVNHSCRYSESAPTFALLAFAKAGSFIYGNYPTRHERVQQVVATGCLDHMDQRESEEGHVHELRFKPGESCIYIIGGPTYPECVMNTDKALKRDYAEMLSETREYWHNYGRQRIGLEGRFPENDPFYPLLMQTIDDYAILVKTQQGREGGILAGHNYHLGYIRDQYGAFRCLLKLGHDQEAKQVLEFYWNIWCRYGYLKNAQGIGQEGIFHVHENDDVEITAYLIIQSFDYLNSTGDAALLQEIFPMLEWAWHAQCRHLVRHMLPFNGDETYIACGVLPRNVIDDGSAEATMLFIQAGSMLLEWIAGHKLWENPKLAENKEILRLTRENYRSNFWKDGKLMTNNPDRKSGLELPGFRHGVCEGCTGFGWTQNNGKDRYVCPSCLASQPLERSADTIHYLQSVSLMHFYMNASIFSESELSAMLEEVVVQYKQDGKLPSKPDSTTTLGYDYGLFLYALTKMQHPLAREVFEKTLSILDPVGAWAEYYVNGQPQGTRYRPWEGGMNLEAAMAYMSGTRRNG</sequence>
<protein>
    <submittedName>
        <fullName evidence="1">Uncharacterized protein</fullName>
    </submittedName>
</protein>
<dbReference type="InterPro" id="IPR008928">
    <property type="entry name" value="6-hairpin_glycosidase_sf"/>
</dbReference>
<dbReference type="EMBL" id="BMHP01000003">
    <property type="protein sequence ID" value="GGD84981.1"/>
    <property type="molecule type" value="Genomic_DNA"/>
</dbReference>
<name>A0A917E0E0_9BACL</name>